<reference evidence="3" key="1">
    <citation type="submission" date="2020-09" db="EMBL/GenBank/DDBJ databases">
        <authorList>
            <person name="Kikuchi T."/>
        </authorList>
    </citation>
    <scope>NUCLEOTIDE SEQUENCE</scope>
    <source>
        <strain evidence="3">SH1</strain>
    </source>
</reference>
<comment type="similarity">
    <text evidence="1">Belongs to the bystin family.</text>
</comment>
<protein>
    <recommendedName>
        <fullName evidence="5">Bystin</fullName>
    </recommendedName>
</protein>
<dbReference type="GO" id="GO:0005737">
    <property type="term" value="C:cytoplasm"/>
    <property type="evidence" value="ECO:0007669"/>
    <property type="project" value="TreeGrafter"/>
</dbReference>
<gene>
    <name evidence="3" type="ORF">BOKJ2_LOCUS7401</name>
</gene>
<comment type="caution">
    <text evidence="3">The sequence shown here is derived from an EMBL/GenBank/DDBJ whole genome shotgun (WGS) entry which is preliminary data.</text>
</comment>
<keyword evidence="4" id="KW-1185">Reference proteome</keyword>
<dbReference type="EMBL" id="CAJFDH010000004">
    <property type="protein sequence ID" value="CAD5218191.1"/>
    <property type="molecule type" value="Genomic_DNA"/>
</dbReference>
<dbReference type="GO" id="GO:0030515">
    <property type="term" value="F:snoRNA binding"/>
    <property type="evidence" value="ECO:0007669"/>
    <property type="project" value="TreeGrafter"/>
</dbReference>
<evidence type="ECO:0000313" key="4">
    <source>
        <dbReference type="Proteomes" id="UP000614601"/>
    </source>
</evidence>
<sequence>MGKRKHIKTGAGDLIKAPGGLADQIEVNTFAQNRAKPRGILKKTKGESEFVPDGLSSKILREASRQLAAEESTKAKKTEPKILLAQDVYSQLQTRQSARKDDDSSDEEEDLLDDEEFPPLNSEETQELPEFLHGEERNLADFGSTVLQNADLKKLQFEREFNTAAADPTAGLSENVVNMYKEIGQYMHYYRSGKIPKAFKSIPALKNWEQILEITQPEKYTAAALLHATRLFAANASPKACERFYRYYLLPRVLDDILEYRKLNVHLYTAIKKAIYKPTAFVKGLLLPMCDPDMISMNVAHVMKAIVRSTSLPVFHAATAIIKLAQQRPMSSPVSYILTGFIQKRYTLPSMCIDSLIDYFCSYDDSEERMPLSLHSAVHEFVKTYKLELNNEQKQKLLQLLNEYGNKMARKDTINELNGVMTEDVEMEVV</sequence>
<dbReference type="Proteomes" id="UP000783686">
    <property type="component" value="Unassembled WGS sequence"/>
</dbReference>
<dbReference type="InterPro" id="IPR007955">
    <property type="entry name" value="Bystin"/>
</dbReference>
<feature type="compositionally biased region" description="Acidic residues" evidence="2">
    <location>
        <begin position="103"/>
        <end position="117"/>
    </location>
</feature>
<accession>A0A811KT44</accession>
<feature type="region of interest" description="Disordered" evidence="2">
    <location>
        <begin position="93"/>
        <end position="125"/>
    </location>
</feature>
<dbReference type="GO" id="GO:0030688">
    <property type="term" value="C:preribosome, small subunit precursor"/>
    <property type="evidence" value="ECO:0007669"/>
    <property type="project" value="TreeGrafter"/>
</dbReference>
<dbReference type="PANTHER" id="PTHR12821">
    <property type="entry name" value="BYSTIN"/>
    <property type="match status" value="1"/>
</dbReference>
<dbReference type="OrthoDB" id="2192561at2759"/>
<dbReference type="Pfam" id="PF05291">
    <property type="entry name" value="Bystin"/>
    <property type="match status" value="1"/>
</dbReference>
<evidence type="ECO:0000256" key="2">
    <source>
        <dbReference type="SAM" id="MobiDB-lite"/>
    </source>
</evidence>
<proteinExistence type="inferred from homology"/>
<dbReference type="AlphaFoldDB" id="A0A811KT44"/>
<dbReference type="Gene3D" id="1.25.40.480">
    <property type="match status" value="1"/>
</dbReference>
<evidence type="ECO:0008006" key="5">
    <source>
        <dbReference type="Google" id="ProtNLM"/>
    </source>
</evidence>
<dbReference type="GO" id="GO:0005730">
    <property type="term" value="C:nucleolus"/>
    <property type="evidence" value="ECO:0007669"/>
    <property type="project" value="TreeGrafter"/>
</dbReference>
<name>A0A811KT44_9BILA</name>
<evidence type="ECO:0000256" key="1">
    <source>
        <dbReference type="ARBA" id="ARBA00007114"/>
    </source>
</evidence>
<evidence type="ECO:0000313" key="3">
    <source>
        <dbReference type="EMBL" id="CAD5218191.1"/>
    </source>
</evidence>
<dbReference type="EMBL" id="CAJFCW020000004">
    <property type="protein sequence ID" value="CAG9109558.1"/>
    <property type="molecule type" value="Genomic_DNA"/>
</dbReference>
<dbReference type="GO" id="GO:0006364">
    <property type="term" value="P:rRNA processing"/>
    <property type="evidence" value="ECO:0007669"/>
    <property type="project" value="TreeGrafter"/>
</dbReference>
<organism evidence="3 4">
    <name type="scientific">Bursaphelenchus okinawaensis</name>
    <dbReference type="NCBI Taxonomy" id="465554"/>
    <lineage>
        <taxon>Eukaryota</taxon>
        <taxon>Metazoa</taxon>
        <taxon>Ecdysozoa</taxon>
        <taxon>Nematoda</taxon>
        <taxon>Chromadorea</taxon>
        <taxon>Rhabditida</taxon>
        <taxon>Tylenchina</taxon>
        <taxon>Tylenchomorpha</taxon>
        <taxon>Aphelenchoidea</taxon>
        <taxon>Aphelenchoididae</taxon>
        <taxon>Bursaphelenchus</taxon>
    </lineage>
</organism>
<dbReference type="Proteomes" id="UP000614601">
    <property type="component" value="Unassembled WGS sequence"/>
</dbReference>
<dbReference type="PANTHER" id="PTHR12821:SF0">
    <property type="entry name" value="BYSTIN"/>
    <property type="match status" value="1"/>
</dbReference>